<dbReference type="RefSeq" id="WP_220191571.1">
    <property type="nucleotide sequence ID" value="NZ_BNJF01000001.1"/>
</dbReference>
<dbReference type="EMBL" id="BNJF01000001">
    <property type="protein sequence ID" value="GHO41973.1"/>
    <property type="molecule type" value="Genomic_DNA"/>
</dbReference>
<comment type="caution">
    <text evidence="1">The sequence shown here is derived from an EMBL/GenBank/DDBJ whole genome shotgun (WGS) entry which is preliminary data.</text>
</comment>
<protein>
    <submittedName>
        <fullName evidence="1">Uncharacterized protein</fullName>
    </submittedName>
</protein>
<accession>A0A8J3HWM9</accession>
<reference evidence="1" key="1">
    <citation type="submission" date="2020-10" db="EMBL/GenBank/DDBJ databases">
        <title>Taxonomic study of unclassified bacteria belonging to the class Ktedonobacteria.</title>
        <authorList>
            <person name="Yabe S."/>
            <person name="Wang C.M."/>
            <person name="Zheng Y."/>
            <person name="Sakai Y."/>
            <person name="Cavaletti L."/>
            <person name="Monciardini P."/>
            <person name="Donadio S."/>
        </authorList>
    </citation>
    <scope>NUCLEOTIDE SEQUENCE</scope>
    <source>
        <strain evidence="1">SOSP1-1</strain>
    </source>
</reference>
<dbReference type="Proteomes" id="UP000612362">
    <property type="component" value="Unassembled WGS sequence"/>
</dbReference>
<gene>
    <name evidence="1" type="ORF">KSX_01360</name>
</gene>
<evidence type="ECO:0000313" key="1">
    <source>
        <dbReference type="EMBL" id="GHO41973.1"/>
    </source>
</evidence>
<keyword evidence="2" id="KW-1185">Reference proteome</keyword>
<name>A0A8J3HWM9_9CHLR</name>
<evidence type="ECO:0000313" key="2">
    <source>
        <dbReference type="Proteomes" id="UP000612362"/>
    </source>
</evidence>
<organism evidence="1 2">
    <name type="scientific">Ktedonospora formicarum</name>
    <dbReference type="NCBI Taxonomy" id="2778364"/>
    <lineage>
        <taxon>Bacteria</taxon>
        <taxon>Bacillati</taxon>
        <taxon>Chloroflexota</taxon>
        <taxon>Ktedonobacteria</taxon>
        <taxon>Ktedonobacterales</taxon>
        <taxon>Ktedonobacteraceae</taxon>
        <taxon>Ktedonospora</taxon>
    </lineage>
</organism>
<proteinExistence type="predicted"/>
<sequence>MMHSINTLRVIAASQATTHPIPYYVNLNYADLFKIQHISNPFVLNPVSYSALASYLECPSCSLEQRRKRRPKEPKHYTNVRQQSLFSGGEPDPRLVGTLLHTLINLLHDPQGPLLAEQRSMLLSHPTVLSNFLYNDALAALQETGKLRLAMFFEELSMRESRFSASVIQPLLRYQRELASTGSSILAASERFKCKLLSTSQTFEGHADWGDMLVWWGNLIRYVCVRESMPDKYIECLRSLNLRRGWVCARKRAIPCLVSSRTS</sequence>
<dbReference type="AlphaFoldDB" id="A0A8J3HWM9"/>